<feature type="region of interest" description="Disordered" evidence="1">
    <location>
        <begin position="1"/>
        <end position="41"/>
    </location>
</feature>
<feature type="region of interest" description="Disordered" evidence="1">
    <location>
        <begin position="139"/>
        <end position="160"/>
    </location>
</feature>
<dbReference type="Pfam" id="PF08881">
    <property type="entry name" value="CVNH"/>
    <property type="match status" value="1"/>
</dbReference>
<sequence>MRGAEGPGRQRGSRAAASFGRRPRLSRRRPAPALDRHLRGARGRLSVRRSDLWRLSARPGMRMGGERGAGGRRRPPLPGAALQGGHGAARIRRRGPMGAADDRPLGPQCRLWPKAGGQRPAAPGLVQHDRSEACRARPRHAFPPGRRAERTPRAEMRGEEGRPLALAGRLCLRHHPGGPALQGKQGRADGAAMRQLQLWRRGRPLLARAGRLRLPVRSDPRSLSGHRPEHSHPAPQGQFRHLGGRPVNARRNRPEPRAFHKGKRDNAMRFALCTLAALLLGGGAASAAPSSFQRSCSDIQIEVSGSDAYLVAQCKDRQGRYRNTELLLLGYQNIDGTLKRQGYEGASFQRSCDQYWLDVSHEKVFLNGSCKRRNGSYRQSRIELQGIHNDNGQLISDGY</sequence>
<gene>
    <name evidence="3" type="ORF">DKG75_01305</name>
</gene>
<dbReference type="EMBL" id="QGLF01000001">
    <property type="protein sequence ID" value="PWR24066.1"/>
    <property type="molecule type" value="Genomic_DNA"/>
</dbReference>
<dbReference type="OrthoDB" id="7171070at2"/>
<proteinExistence type="predicted"/>
<name>A0A317ECR8_9PROT</name>
<feature type="compositionally biased region" description="Basic and acidic residues" evidence="1">
    <location>
        <begin position="216"/>
        <end position="232"/>
    </location>
</feature>
<feature type="domain" description="Cyanovirin-N" evidence="2">
    <location>
        <begin position="292"/>
        <end position="394"/>
    </location>
</feature>
<organism evidence="3 4">
    <name type="scientific">Zavarzinia compransoris</name>
    <dbReference type="NCBI Taxonomy" id="1264899"/>
    <lineage>
        <taxon>Bacteria</taxon>
        <taxon>Pseudomonadati</taxon>
        <taxon>Pseudomonadota</taxon>
        <taxon>Alphaproteobacteria</taxon>
        <taxon>Rhodospirillales</taxon>
        <taxon>Zavarziniaceae</taxon>
        <taxon>Zavarzinia</taxon>
    </lineage>
</organism>
<dbReference type="InterPro" id="IPR036673">
    <property type="entry name" value="Cyanovirin-N_sf"/>
</dbReference>
<evidence type="ECO:0000313" key="3">
    <source>
        <dbReference type="EMBL" id="PWR24066.1"/>
    </source>
</evidence>
<evidence type="ECO:0000313" key="4">
    <source>
        <dbReference type="Proteomes" id="UP000246077"/>
    </source>
</evidence>
<feature type="region of interest" description="Disordered" evidence="1">
    <location>
        <begin position="58"/>
        <end position="90"/>
    </location>
</feature>
<dbReference type="Proteomes" id="UP000246077">
    <property type="component" value="Unassembled WGS sequence"/>
</dbReference>
<comment type="caution">
    <text evidence="3">The sequence shown here is derived from an EMBL/GenBank/DDBJ whole genome shotgun (WGS) entry which is preliminary data.</text>
</comment>
<feature type="compositionally biased region" description="Basic residues" evidence="1">
    <location>
        <begin position="21"/>
        <end position="30"/>
    </location>
</feature>
<feature type="compositionally biased region" description="Basic and acidic residues" evidence="1">
    <location>
        <begin position="146"/>
        <end position="160"/>
    </location>
</feature>
<evidence type="ECO:0000259" key="2">
    <source>
        <dbReference type="Pfam" id="PF08881"/>
    </source>
</evidence>
<dbReference type="Gene3D" id="2.30.60.10">
    <property type="entry name" value="Cyanovirin-N"/>
    <property type="match status" value="1"/>
</dbReference>
<dbReference type="AlphaFoldDB" id="A0A317ECR8"/>
<feature type="region of interest" description="Disordered" evidence="1">
    <location>
        <begin position="216"/>
        <end position="261"/>
    </location>
</feature>
<dbReference type="SUPFAM" id="SSF51322">
    <property type="entry name" value="Cyanovirin-N"/>
    <property type="match status" value="1"/>
</dbReference>
<dbReference type="InterPro" id="IPR011058">
    <property type="entry name" value="Cyanovirin-N"/>
</dbReference>
<protein>
    <recommendedName>
        <fullName evidence="2">Cyanovirin-N domain-containing protein</fullName>
    </recommendedName>
</protein>
<reference evidence="4" key="1">
    <citation type="submission" date="2018-05" db="EMBL/GenBank/DDBJ databases">
        <title>Zavarzinia sp. HR-AS.</title>
        <authorList>
            <person name="Lee Y."/>
            <person name="Jeon C.O."/>
        </authorList>
    </citation>
    <scope>NUCLEOTIDE SEQUENCE [LARGE SCALE GENOMIC DNA]</scope>
    <source>
        <strain evidence="4">DSM 1231</strain>
    </source>
</reference>
<keyword evidence="4" id="KW-1185">Reference proteome</keyword>
<accession>A0A317ECR8</accession>
<evidence type="ECO:0000256" key="1">
    <source>
        <dbReference type="SAM" id="MobiDB-lite"/>
    </source>
</evidence>